<protein>
    <submittedName>
        <fullName evidence="1">Uncharacterized protein</fullName>
    </submittedName>
</protein>
<dbReference type="Proteomes" id="UP000198793">
    <property type="component" value="Unassembled WGS sequence"/>
</dbReference>
<dbReference type="AlphaFoldDB" id="A0A1H0DDT0"/>
<accession>A0A1H0DDT0</accession>
<evidence type="ECO:0000313" key="2">
    <source>
        <dbReference type="Proteomes" id="UP000198793"/>
    </source>
</evidence>
<organism evidence="1 2">
    <name type="scientific">Aureimonas jatrophae</name>
    <dbReference type="NCBI Taxonomy" id="1166073"/>
    <lineage>
        <taxon>Bacteria</taxon>
        <taxon>Pseudomonadati</taxon>
        <taxon>Pseudomonadota</taxon>
        <taxon>Alphaproteobacteria</taxon>
        <taxon>Hyphomicrobiales</taxon>
        <taxon>Aurantimonadaceae</taxon>
        <taxon>Aureimonas</taxon>
    </lineage>
</organism>
<dbReference type="STRING" id="1166073.SAMN05192530_101729"/>
<keyword evidence="2" id="KW-1185">Reference proteome</keyword>
<gene>
    <name evidence="1" type="ORF">SAMN05192530_101729</name>
</gene>
<reference evidence="1 2" key="1">
    <citation type="submission" date="2016-10" db="EMBL/GenBank/DDBJ databases">
        <authorList>
            <person name="de Groot N.N."/>
        </authorList>
    </citation>
    <scope>NUCLEOTIDE SEQUENCE [LARGE SCALE GENOMIC DNA]</scope>
    <source>
        <strain evidence="2">L7-484,KACC 16230,DSM 25025</strain>
    </source>
</reference>
<name>A0A1H0DDT0_9HYPH</name>
<evidence type="ECO:0000313" key="1">
    <source>
        <dbReference type="EMBL" id="SDN68282.1"/>
    </source>
</evidence>
<proteinExistence type="predicted"/>
<sequence>MQTAELTDAELRAVREAGAKLGADLVSHAGQCPFTPRDEQRHRAWMDGFSEGRKSVEPLALRD</sequence>
<dbReference type="EMBL" id="FNIT01000001">
    <property type="protein sequence ID" value="SDN68282.1"/>
    <property type="molecule type" value="Genomic_DNA"/>
</dbReference>